<name>A0A7I8WBA3_9ANNE</name>
<evidence type="ECO:0000256" key="4">
    <source>
        <dbReference type="ARBA" id="ARBA00023133"/>
    </source>
</evidence>
<comment type="subunit">
    <text evidence="8">Homooctamer; active form. Homohexamer; low activity form.</text>
</comment>
<comment type="similarity">
    <text evidence="2">Belongs to the ALAD family.</text>
</comment>
<evidence type="ECO:0000256" key="2">
    <source>
        <dbReference type="ARBA" id="ARBA00008055"/>
    </source>
</evidence>
<comment type="function">
    <text evidence="7">Catalyzes an early step in the biosynthesis of tetrapyrroles. Binds two molecules of 5-aminolevulinate per subunit, each at a distinct site, and catalyzes their condensation to form porphobilinogen.</text>
</comment>
<dbReference type="UniPathway" id="UPA00251">
    <property type="reaction ID" value="UER00318"/>
</dbReference>
<evidence type="ECO:0000313" key="12">
    <source>
        <dbReference type="Proteomes" id="UP000549394"/>
    </source>
</evidence>
<proteinExistence type="inferred from homology"/>
<comment type="catalytic activity">
    <reaction evidence="10">
        <text>2 5-aminolevulinate = porphobilinogen + 2 H2O + H(+)</text>
        <dbReference type="Rhea" id="RHEA:24064"/>
        <dbReference type="ChEBI" id="CHEBI:15377"/>
        <dbReference type="ChEBI" id="CHEBI:15378"/>
        <dbReference type="ChEBI" id="CHEBI:58126"/>
        <dbReference type="ChEBI" id="CHEBI:356416"/>
        <dbReference type="EC" id="4.2.1.24"/>
    </reaction>
</comment>
<organism evidence="11 12">
    <name type="scientific">Dimorphilus gyrociliatus</name>
    <dbReference type="NCBI Taxonomy" id="2664684"/>
    <lineage>
        <taxon>Eukaryota</taxon>
        <taxon>Metazoa</taxon>
        <taxon>Spiralia</taxon>
        <taxon>Lophotrochozoa</taxon>
        <taxon>Annelida</taxon>
        <taxon>Polychaeta</taxon>
        <taxon>Polychaeta incertae sedis</taxon>
        <taxon>Dinophilidae</taxon>
        <taxon>Dimorphilus</taxon>
    </lineage>
</organism>
<sequence>MIGIVVDLKSCDFIVESIEVPVEESVAKSAEFASKMMEDGSAAAHEHGIVHKATRAIKEILLISAIARTQLMGIVKPLPMAEAGVDLVAHSEMMDGPIVHICAALDKNCFEKMPIIKHVFVVIPVGNLKAS</sequence>
<evidence type="ECO:0000256" key="3">
    <source>
        <dbReference type="ARBA" id="ARBA00012053"/>
    </source>
</evidence>
<protein>
    <recommendedName>
        <fullName evidence="3">porphobilinogen synthase</fullName>
        <ecNumber evidence="3">4.2.1.24</ecNumber>
    </recommendedName>
    <alternativeName>
        <fullName evidence="9">Porphobilinogen synthase</fullName>
    </alternativeName>
</protein>
<evidence type="ECO:0000256" key="5">
    <source>
        <dbReference type="ARBA" id="ARBA00023239"/>
    </source>
</evidence>
<evidence type="ECO:0000256" key="9">
    <source>
        <dbReference type="ARBA" id="ARBA00032837"/>
    </source>
</evidence>
<dbReference type="Proteomes" id="UP000549394">
    <property type="component" value="Unassembled WGS sequence"/>
</dbReference>
<keyword evidence="12" id="KW-1185">Reference proteome</keyword>
<evidence type="ECO:0000256" key="7">
    <source>
        <dbReference type="ARBA" id="ARBA00025628"/>
    </source>
</evidence>
<keyword evidence="5" id="KW-0456">Lyase</keyword>
<accession>A0A7I8WBA3</accession>
<keyword evidence="4" id="KW-0350">Heme biosynthesis</keyword>
<dbReference type="EC" id="4.2.1.24" evidence="3"/>
<dbReference type="InterPro" id="IPR013785">
    <property type="entry name" value="Aldolase_TIM"/>
</dbReference>
<dbReference type="SUPFAM" id="SSF51569">
    <property type="entry name" value="Aldolase"/>
    <property type="match status" value="1"/>
</dbReference>
<evidence type="ECO:0000256" key="1">
    <source>
        <dbReference type="ARBA" id="ARBA00004694"/>
    </source>
</evidence>
<dbReference type="GO" id="GO:0004655">
    <property type="term" value="F:porphobilinogen synthase activity"/>
    <property type="evidence" value="ECO:0007669"/>
    <property type="project" value="UniProtKB-EC"/>
</dbReference>
<comment type="pathway">
    <text evidence="1">Porphyrin-containing compound metabolism; protoporphyrin-IX biosynthesis; coproporphyrinogen-III from 5-aminolevulinate: step 1/4.</text>
</comment>
<dbReference type="AlphaFoldDB" id="A0A7I8WBA3"/>
<evidence type="ECO:0000256" key="8">
    <source>
        <dbReference type="ARBA" id="ARBA00025861"/>
    </source>
</evidence>
<evidence type="ECO:0000256" key="10">
    <source>
        <dbReference type="ARBA" id="ARBA00047651"/>
    </source>
</evidence>
<gene>
    <name evidence="11" type="ORF">DGYR_LOCUS12801</name>
</gene>
<dbReference type="EMBL" id="CAJFCJ010000026">
    <property type="protein sequence ID" value="CAD5125425.1"/>
    <property type="molecule type" value="Genomic_DNA"/>
</dbReference>
<evidence type="ECO:0000256" key="6">
    <source>
        <dbReference type="ARBA" id="ARBA00023244"/>
    </source>
</evidence>
<evidence type="ECO:0000313" key="11">
    <source>
        <dbReference type="EMBL" id="CAD5125425.1"/>
    </source>
</evidence>
<dbReference type="Gene3D" id="3.20.20.70">
    <property type="entry name" value="Aldolase class I"/>
    <property type="match status" value="1"/>
</dbReference>
<dbReference type="GO" id="GO:0006782">
    <property type="term" value="P:protoporphyrinogen IX biosynthetic process"/>
    <property type="evidence" value="ECO:0007669"/>
    <property type="project" value="UniProtKB-UniPathway"/>
</dbReference>
<comment type="caution">
    <text evidence="11">The sequence shown here is derived from an EMBL/GenBank/DDBJ whole genome shotgun (WGS) entry which is preliminary data.</text>
</comment>
<keyword evidence="6" id="KW-0627">Porphyrin biosynthesis</keyword>
<dbReference type="GO" id="GO:0046872">
    <property type="term" value="F:metal ion binding"/>
    <property type="evidence" value="ECO:0007669"/>
    <property type="project" value="InterPro"/>
</dbReference>
<dbReference type="InterPro" id="IPR001731">
    <property type="entry name" value="ALAD"/>
</dbReference>
<dbReference type="Pfam" id="PF00490">
    <property type="entry name" value="ALAD"/>
    <property type="match status" value="1"/>
</dbReference>
<reference evidence="11 12" key="1">
    <citation type="submission" date="2020-08" db="EMBL/GenBank/DDBJ databases">
        <authorList>
            <person name="Hejnol A."/>
        </authorList>
    </citation>
    <scope>NUCLEOTIDE SEQUENCE [LARGE SCALE GENOMIC DNA]</scope>
</reference>